<dbReference type="OrthoDB" id="5141738at2759"/>
<evidence type="ECO:0000256" key="1">
    <source>
        <dbReference type="ARBA" id="ARBA00004141"/>
    </source>
</evidence>
<dbReference type="KEGG" id="cput:CONPUDRAFT_156916"/>
<evidence type="ECO:0000256" key="5">
    <source>
        <dbReference type="ARBA" id="ARBA00023136"/>
    </source>
</evidence>
<evidence type="ECO:0008006" key="9">
    <source>
        <dbReference type="Google" id="ProtNLM"/>
    </source>
</evidence>
<dbReference type="GO" id="GO:0005351">
    <property type="term" value="F:carbohydrate:proton symporter activity"/>
    <property type="evidence" value="ECO:0007669"/>
    <property type="project" value="TreeGrafter"/>
</dbReference>
<feature type="transmembrane region" description="Helical" evidence="6">
    <location>
        <begin position="42"/>
        <end position="64"/>
    </location>
</feature>
<evidence type="ECO:0000256" key="4">
    <source>
        <dbReference type="ARBA" id="ARBA00022989"/>
    </source>
</evidence>
<accession>A0A5M3MGK2</accession>
<evidence type="ECO:0000256" key="3">
    <source>
        <dbReference type="ARBA" id="ARBA00022692"/>
    </source>
</evidence>
<dbReference type="InterPro" id="IPR005828">
    <property type="entry name" value="MFS_sugar_transport-like"/>
</dbReference>
<keyword evidence="8" id="KW-1185">Reference proteome</keyword>
<keyword evidence="2" id="KW-0762">Sugar transport</keyword>
<keyword evidence="5 6" id="KW-0472">Membrane</keyword>
<dbReference type="InterPro" id="IPR050360">
    <property type="entry name" value="MFS_Sugar_Transporters"/>
</dbReference>
<comment type="subcellular location">
    <subcellularLocation>
        <location evidence="1">Membrane</location>
        <topology evidence="1">Multi-pass membrane protein</topology>
    </subcellularLocation>
</comment>
<sequence>MEKVGRRTPLIVGDIWQSAWLVVFASAGTAEDPTHNQGIGKLMIVSACMFILGYAMTWAPGVWILIRQSVDRRANWVWNFLLAFFTPFITKAIDYRYGYVFAACSLTGAVVVYLFLYESSDLTLEAVNMHYIVFYQVLKQ</sequence>
<evidence type="ECO:0000313" key="7">
    <source>
        <dbReference type="EMBL" id="EIW77731.1"/>
    </source>
</evidence>
<feature type="transmembrane region" description="Helical" evidence="6">
    <location>
        <begin position="99"/>
        <end position="116"/>
    </location>
</feature>
<dbReference type="GeneID" id="19203666"/>
<proteinExistence type="predicted"/>
<keyword evidence="3 6" id="KW-0812">Transmembrane</keyword>
<dbReference type="PANTHER" id="PTHR48022">
    <property type="entry name" value="PLASTIDIC GLUCOSE TRANSPORTER 4"/>
    <property type="match status" value="1"/>
</dbReference>
<protein>
    <recommendedName>
        <fullName evidence="9">MFS general substrate transporter</fullName>
    </recommendedName>
</protein>
<dbReference type="Pfam" id="PF00083">
    <property type="entry name" value="Sugar_tr"/>
    <property type="match status" value="1"/>
</dbReference>
<dbReference type="RefSeq" id="XP_007772095.1">
    <property type="nucleotide sequence ID" value="XM_007773905.1"/>
</dbReference>
<dbReference type="SUPFAM" id="SSF103473">
    <property type="entry name" value="MFS general substrate transporter"/>
    <property type="match status" value="1"/>
</dbReference>
<dbReference type="PANTHER" id="PTHR48022:SF75">
    <property type="entry name" value="GALACTOSE TRANSPORTER-RELATED"/>
    <property type="match status" value="1"/>
</dbReference>
<comment type="caution">
    <text evidence="7">The sequence shown here is derived from an EMBL/GenBank/DDBJ whole genome shotgun (WGS) entry which is preliminary data.</text>
</comment>
<feature type="transmembrane region" description="Helical" evidence="6">
    <location>
        <begin position="76"/>
        <end position="93"/>
    </location>
</feature>
<gene>
    <name evidence="7" type="ORF">CONPUDRAFT_156916</name>
</gene>
<dbReference type="Gene3D" id="1.20.1250.20">
    <property type="entry name" value="MFS general substrate transporter like domains"/>
    <property type="match status" value="1"/>
</dbReference>
<evidence type="ECO:0000256" key="2">
    <source>
        <dbReference type="ARBA" id="ARBA00022597"/>
    </source>
</evidence>
<dbReference type="EMBL" id="JH711583">
    <property type="protein sequence ID" value="EIW77731.1"/>
    <property type="molecule type" value="Genomic_DNA"/>
</dbReference>
<keyword evidence="2" id="KW-0813">Transport</keyword>
<evidence type="ECO:0000256" key="6">
    <source>
        <dbReference type="SAM" id="Phobius"/>
    </source>
</evidence>
<dbReference type="GO" id="GO:0005886">
    <property type="term" value="C:plasma membrane"/>
    <property type="evidence" value="ECO:0007669"/>
    <property type="project" value="TreeGrafter"/>
</dbReference>
<reference evidence="8" key="1">
    <citation type="journal article" date="2012" name="Science">
        <title>The Paleozoic origin of enzymatic lignin decomposition reconstructed from 31 fungal genomes.</title>
        <authorList>
            <person name="Floudas D."/>
            <person name="Binder M."/>
            <person name="Riley R."/>
            <person name="Barry K."/>
            <person name="Blanchette R.A."/>
            <person name="Henrissat B."/>
            <person name="Martinez A.T."/>
            <person name="Otillar R."/>
            <person name="Spatafora J.W."/>
            <person name="Yadav J.S."/>
            <person name="Aerts A."/>
            <person name="Benoit I."/>
            <person name="Boyd A."/>
            <person name="Carlson A."/>
            <person name="Copeland A."/>
            <person name="Coutinho P.M."/>
            <person name="de Vries R.P."/>
            <person name="Ferreira P."/>
            <person name="Findley K."/>
            <person name="Foster B."/>
            <person name="Gaskell J."/>
            <person name="Glotzer D."/>
            <person name="Gorecki P."/>
            <person name="Heitman J."/>
            <person name="Hesse C."/>
            <person name="Hori C."/>
            <person name="Igarashi K."/>
            <person name="Jurgens J.A."/>
            <person name="Kallen N."/>
            <person name="Kersten P."/>
            <person name="Kohler A."/>
            <person name="Kuees U."/>
            <person name="Kumar T.K.A."/>
            <person name="Kuo A."/>
            <person name="LaButti K."/>
            <person name="Larrondo L.F."/>
            <person name="Lindquist E."/>
            <person name="Ling A."/>
            <person name="Lombard V."/>
            <person name="Lucas S."/>
            <person name="Lundell T."/>
            <person name="Martin R."/>
            <person name="McLaughlin D.J."/>
            <person name="Morgenstern I."/>
            <person name="Morin E."/>
            <person name="Murat C."/>
            <person name="Nagy L.G."/>
            <person name="Nolan M."/>
            <person name="Ohm R.A."/>
            <person name="Patyshakuliyeva A."/>
            <person name="Rokas A."/>
            <person name="Ruiz-Duenas F.J."/>
            <person name="Sabat G."/>
            <person name="Salamov A."/>
            <person name="Samejima M."/>
            <person name="Schmutz J."/>
            <person name="Slot J.C."/>
            <person name="St John F."/>
            <person name="Stenlid J."/>
            <person name="Sun H."/>
            <person name="Sun S."/>
            <person name="Syed K."/>
            <person name="Tsang A."/>
            <person name="Wiebenga A."/>
            <person name="Young D."/>
            <person name="Pisabarro A."/>
            <person name="Eastwood D.C."/>
            <person name="Martin F."/>
            <person name="Cullen D."/>
            <person name="Grigoriev I.V."/>
            <person name="Hibbett D.S."/>
        </authorList>
    </citation>
    <scope>NUCLEOTIDE SEQUENCE [LARGE SCALE GENOMIC DNA]</scope>
    <source>
        <strain evidence="8">RWD-64-598 SS2</strain>
    </source>
</reference>
<evidence type="ECO:0000313" key="8">
    <source>
        <dbReference type="Proteomes" id="UP000053558"/>
    </source>
</evidence>
<dbReference type="Proteomes" id="UP000053558">
    <property type="component" value="Unassembled WGS sequence"/>
</dbReference>
<dbReference type="AlphaFoldDB" id="A0A5M3MGK2"/>
<name>A0A5M3MGK2_CONPW</name>
<keyword evidence="4 6" id="KW-1133">Transmembrane helix</keyword>
<organism evidence="7 8">
    <name type="scientific">Coniophora puteana (strain RWD-64-598)</name>
    <name type="common">Brown rot fungus</name>
    <dbReference type="NCBI Taxonomy" id="741705"/>
    <lineage>
        <taxon>Eukaryota</taxon>
        <taxon>Fungi</taxon>
        <taxon>Dikarya</taxon>
        <taxon>Basidiomycota</taxon>
        <taxon>Agaricomycotina</taxon>
        <taxon>Agaricomycetes</taxon>
        <taxon>Agaricomycetidae</taxon>
        <taxon>Boletales</taxon>
        <taxon>Coniophorineae</taxon>
        <taxon>Coniophoraceae</taxon>
        <taxon>Coniophora</taxon>
    </lineage>
</organism>
<dbReference type="InterPro" id="IPR036259">
    <property type="entry name" value="MFS_trans_sf"/>
</dbReference>